<dbReference type="Proteomes" id="UP001165063">
    <property type="component" value="Unassembled WGS sequence"/>
</dbReference>
<evidence type="ECO:0000313" key="3">
    <source>
        <dbReference type="Proteomes" id="UP001165063"/>
    </source>
</evidence>
<keyword evidence="3" id="KW-1185">Reference proteome</keyword>
<gene>
    <name evidence="2" type="ORF">Amon01_000677000</name>
</gene>
<dbReference type="OrthoDB" id="4063176at2759"/>
<comment type="caution">
    <text evidence="2">The sequence shown here is derived from an EMBL/GenBank/DDBJ whole genome shotgun (WGS) entry which is preliminary data.</text>
</comment>
<evidence type="ECO:0000256" key="1">
    <source>
        <dbReference type="SAM" id="MobiDB-lite"/>
    </source>
</evidence>
<dbReference type="EMBL" id="BSXU01004498">
    <property type="protein sequence ID" value="GMG44719.1"/>
    <property type="molecule type" value="Genomic_DNA"/>
</dbReference>
<feature type="region of interest" description="Disordered" evidence="1">
    <location>
        <begin position="199"/>
        <end position="220"/>
    </location>
</feature>
<feature type="compositionally biased region" description="Acidic residues" evidence="1">
    <location>
        <begin position="199"/>
        <end position="213"/>
    </location>
</feature>
<accession>A0A9W6YYQ6</accession>
<sequence>MASSTSPIIFKHNYSVSKVSPHSPKSGSSSPSYSCKRTSSLGIHKAIKMSSASSNSSLSSSTSSSSCSCGLTIRRNNSHGLSHHRRSSCFNSSNSPYARRKSFLSQSMLENDNFQSYEVASYEYYTTFGDSVSSSASSSFNGSRTVRLPSFSLNLTQSQGFIWNQDLFASHYQQHKAGLTTSDESISSHPVEIVDVMLDDDNSSDQSQEDEDSGVFGHDL</sequence>
<evidence type="ECO:0000313" key="2">
    <source>
        <dbReference type="EMBL" id="GMG44719.1"/>
    </source>
</evidence>
<organism evidence="2 3">
    <name type="scientific">Ambrosiozyma monospora</name>
    <name type="common">Yeast</name>
    <name type="synonym">Endomycopsis monosporus</name>
    <dbReference type="NCBI Taxonomy" id="43982"/>
    <lineage>
        <taxon>Eukaryota</taxon>
        <taxon>Fungi</taxon>
        <taxon>Dikarya</taxon>
        <taxon>Ascomycota</taxon>
        <taxon>Saccharomycotina</taxon>
        <taxon>Pichiomycetes</taxon>
        <taxon>Pichiales</taxon>
        <taxon>Pichiaceae</taxon>
        <taxon>Ambrosiozyma</taxon>
    </lineage>
</organism>
<protein>
    <submittedName>
        <fullName evidence="2">Unnamed protein product</fullName>
    </submittedName>
</protein>
<feature type="compositionally biased region" description="Low complexity" evidence="1">
    <location>
        <begin position="17"/>
        <end position="34"/>
    </location>
</feature>
<dbReference type="AlphaFoldDB" id="A0A9W6YYQ6"/>
<reference evidence="2" key="1">
    <citation type="submission" date="2023-04" db="EMBL/GenBank/DDBJ databases">
        <title>Ambrosiozyma monospora NBRC 1965.</title>
        <authorList>
            <person name="Ichikawa N."/>
            <person name="Sato H."/>
            <person name="Tonouchi N."/>
        </authorList>
    </citation>
    <scope>NUCLEOTIDE SEQUENCE</scope>
    <source>
        <strain evidence="2">NBRC 1965</strain>
    </source>
</reference>
<feature type="region of interest" description="Disordered" evidence="1">
    <location>
        <begin position="17"/>
        <end position="37"/>
    </location>
</feature>
<name>A0A9W6YYQ6_AMBMO</name>
<proteinExistence type="predicted"/>